<dbReference type="SUPFAM" id="SSF46955">
    <property type="entry name" value="Putative DNA-binding domain"/>
    <property type="match status" value="1"/>
</dbReference>
<dbReference type="PANTHER" id="PTHR30204">
    <property type="entry name" value="REDOX-CYCLING DRUG-SENSING TRANSCRIPTIONAL ACTIVATOR SOXR"/>
    <property type="match status" value="1"/>
</dbReference>
<dbReference type="PANTHER" id="PTHR30204:SF90">
    <property type="entry name" value="HTH-TYPE TRANSCRIPTIONAL ACTIVATOR MTA"/>
    <property type="match status" value="1"/>
</dbReference>
<dbReference type="SMART" id="SM00422">
    <property type="entry name" value="HTH_MERR"/>
    <property type="match status" value="1"/>
</dbReference>
<proteinExistence type="predicted"/>
<gene>
    <name evidence="4" type="ORF">LZC94_45620</name>
</gene>
<sequence>MSESISRLGRRFGLSRSTLLYYDRIGLLSPSGRSSAGYRLYSARDAKRLEAICRYREVGLGLEQIRELLEGATGRAAQLLEARLDGLNLEIERLREQQRIIVRLLANPKKLRAARAIDKERWVAILRAAGLDDAAMDRWHVEFERMSPKAHQDFLESLGLPKSEIARIRRIATRMVESGR</sequence>
<dbReference type="EMBL" id="CP089984">
    <property type="protein sequence ID" value="WXB15086.1"/>
    <property type="molecule type" value="Genomic_DNA"/>
</dbReference>
<evidence type="ECO:0000259" key="3">
    <source>
        <dbReference type="PROSITE" id="PS50937"/>
    </source>
</evidence>
<feature type="coiled-coil region" evidence="2">
    <location>
        <begin position="62"/>
        <end position="97"/>
    </location>
</feature>
<evidence type="ECO:0000313" key="5">
    <source>
        <dbReference type="Proteomes" id="UP001370348"/>
    </source>
</evidence>
<dbReference type="InterPro" id="IPR000551">
    <property type="entry name" value="MerR-type_HTH_dom"/>
</dbReference>
<feature type="domain" description="HTH merR-type" evidence="3">
    <location>
        <begin position="1"/>
        <end position="71"/>
    </location>
</feature>
<evidence type="ECO:0000256" key="1">
    <source>
        <dbReference type="ARBA" id="ARBA00023125"/>
    </source>
</evidence>
<dbReference type="InterPro" id="IPR009061">
    <property type="entry name" value="DNA-bd_dom_put_sf"/>
</dbReference>
<organism evidence="4 5">
    <name type="scientific">Pendulispora albinea</name>
    <dbReference type="NCBI Taxonomy" id="2741071"/>
    <lineage>
        <taxon>Bacteria</taxon>
        <taxon>Pseudomonadati</taxon>
        <taxon>Myxococcota</taxon>
        <taxon>Myxococcia</taxon>
        <taxon>Myxococcales</taxon>
        <taxon>Sorangiineae</taxon>
        <taxon>Pendulisporaceae</taxon>
        <taxon>Pendulispora</taxon>
    </lineage>
</organism>
<dbReference type="Pfam" id="PF13411">
    <property type="entry name" value="MerR_1"/>
    <property type="match status" value="1"/>
</dbReference>
<keyword evidence="2" id="KW-0175">Coiled coil</keyword>
<dbReference type="InterPro" id="IPR047057">
    <property type="entry name" value="MerR_fam"/>
</dbReference>
<dbReference type="RefSeq" id="WP_394824711.1">
    <property type="nucleotide sequence ID" value="NZ_CP089984.1"/>
</dbReference>
<name>A0ABZ2M177_9BACT</name>
<evidence type="ECO:0000313" key="4">
    <source>
        <dbReference type="EMBL" id="WXB15086.1"/>
    </source>
</evidence>
<protein>
    <submittedName>
        <fullName evidence="4">MerR family transcriptional regulator</fullName>
    </submittedName>
</protein>
<evidence type="ECO:0000256" key="2">
    <source>
        <dbReference type="SAM" id="Coils"/>
    </source>
</evidence>
<keyword evidence="5" id="KW-1185">Reference proteome</keyword>
<keyword evidence="1" id="KW-0238">DNA-binding</keyword>
<dbReference type="Proteomes" id="UP001370348">
    <property type="component" value="Chromosome"/>
</dbReference>
<reference evidence="4 5" key="1">
    <citation type="submission" date="2021-12" db="EMBL/GenBank/DDBJ databases">
        <title>Discovery of the Pendulisporaceae a myxobacterial family with distinct sporulation behavior and unique specialized metabolism.</title>
        <authorList>
            <person name="Garcia R."/>
            <person name="Popoff A."/>
            <person name="Bader C.D."/>
            <person name="Loehr J."/>
            <person name="Walesch S."/>
            <person name="Walt C."/>
            <person name="Boldt J."/>
            <person name="Bunk B."/>
            <person name="Haeckl F.J.F.P.J."/>
            <person name="Gunesch A.P."/>
            <person name="Birkelbach J."/>
            <person name="Nuebel U."/>
            <person name="Pietschmann T."/>
            <person name="Bach T."/>
            <person name="Mueller R."/>
        </authorList>
    </citation>
    <scope>NUCLEOTIDE SEQUENCE [LARGE SCALE GENOMIC DNA]</scope>
    <source>
        <strain evidence="4 5">MSr11954</strain>
    </source>
</reference>
<dbReference type="PROSITE" id="PS50937">
    <property type="entry name" value="HTH_MERR_2"/>
    <property type="match status" value="1"/>
</dbReference>
<dbReference type="Gene3D" id="1.10.1660.10">
    <property type="match status" value="1"/>
</dbReference>
<accession>A0ABZ2M177</accession>